<dbReference type="PROSITE" id="PS00279">
    <property type="entry name" value="MACPF_1"/>
    <property type="match status" value="1"/>
</dbReference>
<dbReference type="InterPro" id="IPR037300">
    <property type="entry name" value="Perforin-1_C2"/>
</dbReference>
<evidence type="ECO:0000256" key="13">
    <source>
        <dbReference type="ARBA" id="ARBA00022852"/>
    </source>
</evidence>
<evidence type="ECO:0000256" key="19">
    <source>
        <dbReference type="ARBA" id="ARBA00046273"/>
    </source>
</evidence>
<comment type="subcellular location">
    <subcellularLocation>
        <location evidence="2">Cell membrane</location>
        <topology evidence="2">Multi-pass membrane protein</topology>
    </subcellularLocation>
    <subcellularLocation>
        <location evidence="18">Cytolytic granule</location>
    </subcellularLocation>
    <subcellularLocation>
        <location evidence="19">Endosome lumen</location>
    </subcellularLocation>
    <subcellularLocation>
        <location evidence="1">Secreted</location>
    </subcellularLocation>
</comment>
<evidence type="ECO:0000256" key="2">
    <source>
        <dbReference type="ARBA" id="ARBA00004651"/>
    </source>
</evidence>
<evidence type="ECO:0000256" key="23">
    <source>
        <dbReference type="ARBA" id="ARBA00078206"/>
    </source>
</evidence>
<dbReference type="SUPFAM" id="SSF49562">
    <property type="entry name" value="C2 domain (Calcium/lipid-binding domain, CaLB)"/>
    <property type="match status" value="1"/>
</dbReference>
<dbReference type="GO" id="GO:0141201">
    <property type="term" value="P:pyroptotic cell death"/>
    <property type="evidence" value="ECO:0007669"/>
    <property type="project" value="Ensembl"/>
</dbReference>
<keyword evidence="11" id="KW-0967">Endosome</keyword>
<dbReference type="GO" id="GO:0009306">
    <property type="term" value="P:protein secretion"/>
    <property type="evidence" value="ECO:0007669"/>
    <property type="project" value="Ensembl"/>
</dbReference>
<evidence type="ECO:0000256" key="11">
    <source>
        <dbReference type="ARBA" id="ARBA00022753"/>
    </source>
</evidence>
<evidence type="ECO:0000256" key="20">
    <source>
        <dbReference type="ARBA" id="ARBA00061912"/>
    </source>
</evidence>
<gene>
    <name evidence="27" type="primary">PRF1</name>
</gene>
<dbReference type="Pfam" id="PF01823">
    <property type="entry name" value="MACPF"/>
    <property type="match status" value="1"/>
</dbReference>
<evidence type="ECO:0000256" key="3">
    <source>
        <dbReference type="ARBA" id="ARBA00009214"/>
    </source>
</evidence>
<dbReference type="Pfam" id="PF00168">
    <property type="entry name" value="C2"/>
    <property type="match status" value="1"/>
</dbReference>
<dbReference type="GO" id="GO:0140911">
    <property type="term" value="F:pore-forming activity"/>
    <property type="evidence" value="ECO:0007669"/>
    <property type="project" value="InterPro"/>
</dbReference>
<evidence type="ECO:0000313" key="27">
    <source>
        <dbReference type="Ensembl" id="ENSANAP00000016257.1"/>
    </source>
</evidence>
<dbReference type="GO" id="GO:0031904">
    <property type="term" value="C:endosome lumen"/>
    <property type="evidence" value="ECO:0007669"/>
    <property type="project" value="UniProtKB-SubCell"/>
</dbReference>
<dbReference type="GO" id="GO:0001771">
    <property type="term" value="P:immunological synapse formation"/>
    <property type="evidence" value="ECO:0007669"/>
    <property type="project" value="Ensembl"/>
</dbReference>
<dbReference type="GO" id="GO:0005829">
    <property type="term" value="C:cytosol"/>
    <property type="evidence" value="ECO:0007669"/>
    <property type="project" value="Ensembl"/>
</dbReference>
<evidence type="ECO:0000256" key="12">
    <source>
        <dbReference type="ARBA" id="ARBA00022837"/>
    </source>
</evidence>
<keyword evidence="17" id="KW-0458">Lysosome</keyword>
<evidence type="ECO:0000256" key="24">
    <source>
        <dbReference type="SAM" id="MobiDB-lite"/>
    </source>
</evidence>
<keyword evidence="5" id="KW-1003">Cell membrane</keyword>
<feature type="domain" description="MACPF" evidence="26">
    <location>
        <begin position="98"/>
        <end position="447"/>
    </location>
</feature>
<feature type="compositionally biased region" description="Basic and acidic residues" evidence="24">
    <location>
        <begin position="1"/>
        <end position="17"/>
    </location>
</feature>
<dbReference type="Ensembl" id="ENSANAT00000034103.1">
    <property type="protein sequence ID" value="ENSANAP00000016257.1"/>
    <property type="gene ID" value="ENSANAG00000026005.1"/>
</dbReference>
<evidence type="ECO:0000313" key="28">
    <source>
        <dbReference type="Proteomes" id="UP000233020"/>
    </source>
</evidence>
<dbReference type="FunFam" id="2.60.40.150:FF:000216">
    <property type="entry name" value="Perforin-1 precursor"/>
    <property type="match status" value="1"/>
</dbReference>
<dbReference type="CDD" id="cd04032">
    <property type="entry name" value="C2_Perforin"/>
    <property type="match status" value="1"/>
</dbReference>
<evidence type="ECO:0000256" key="15">
    <source>
        <dbReference type="ARBA" id="ARBA00023157"/>
    </source>
</evidence>
<name>A0A2K5D5P0_AOTNA</name>
<dbReference type="PANTHER" id="PTHR46096">
    <property type="entry name" value="PERFORIN-1"/>
    <property type="match status" value="1"/>
</dbReference>
<dbReference type="Gene3D" id="2.60.40.150">
    <property type="entry name" value="C2 domain"/>
    <property type="match status" value="1"/>
</dbReference>
<evidence type="ECO:0000259" key="25">
    <source>
        <dbReference type="PROSITE" id="PS50004"/>
    </source>
</evidence>
<dbReference type="InterPro" id="IPR035892">
    <property type="entry name" value="C2_domain_sf"/>
</dbReference>
<keyword evidence="15" id="KW-1015">Disulfide bond</keyword>
<dbReference type="Proteomes" id="UP000233020">
    <property type="component" value="Unplaced"/>
</dbReference>
<keyword evidence="9" id="KW-0479">Metal-binding</keyword>
<dbReference type="GO" id="GO:0051712">
    <property type="term" value="P:positive regulation of killing of cells of another organism"/>
    <property type="evidence" value="ECO:0007669"/>
    <property type="project" value="Ensembl"/>
</dbReference>
<reference evidence="27" key="2">
    <citation type="submission" date="2025-09" db="UniProtKB">
        <authorList>
            <consortium name="Ensembl"/>
        </authorList>
    </citation>
    <scope>IDENTIFICATION</scope>
</reference>
<proteinExistence type="inferred from homology"/>
<evidence type="ECO:0000256" key="4">
    <source>
        <dbReference type="ARBA" id="ARBA00022452"/>
    </source>
</evidence>
<keyword evidence="13" id="KW-0204">Cytolysis</keyword>
<evidence type="ECO:0000256" key="5">
    <source>
        <dbReference type="ARBA" id="ARBA00022475"/>
    </source>
</evidence>
<dbReference type="GeneTree" id="ENSGT00530000063725"/>
<evidence type="ECO:0000256" key="10">
    <source>
        <dbReference type="ARBA" id="ARBA00022729"/>
    </source>
</evidence>
<dbReference type="SMART" id="SM00457">
    <property type="entry name" value="MACPF"/>
    <property type="match status" value="1"/>
</dbReference>
<dbReference type="GO" id="GO:0002357">
    <property type="term" value="P:defense response to tumor cell"/>
    <property type="evidence" value="ECO:0007669"/>
    <property type="project" value="Ensembl"/>
</dbReference>
<dbReference type="GO" id="GO:0022829">
    <property type="term" value="F:wide pore channel activity"/>
    <property type="evidence" value="ECO:0007669"/>
    <property type="project" value="Ensembl"/>
</dbReference>
<keyword evidence="6" id="KW-0964">Secreted</keyword>
<keyword evidence="14" id="KW-0472">Membrane</keyword>
<feature type="region of interest" description="Disordered" evidence="24">
    <location>
        <begin position="1"/>
        <end position="34"/>
    </location>
</feature>
<dbReference type="GO" id="GO:0140507">
    <property type="term" value="P:granzyme-mediated programmed cell death signaling pathway"/>
    <property type="evidence" value="ECO:0007669"/>
    <property type="project" value="Ensembl"/>
</dbReference>
<dbReference type="AlphaFoldDB" id="A0A2K5D5P0"/>
<dbReference type="OMA" id="LCKNALQ"/>
<dbReference type="GO" id="GO:0002418">
    <property type="term" value="P:immune response to tumor cell"/>
    <property type="evidence" value="ECO:0007669"/>
    <property type="project" value="Ensembl"/>
</dbReference>
<dbReference type="InterPro" id="IPR000008">
    <property type="entry name" value="C2_dom"/>
</dbReference>
<comment type="subunit">
    <text evidence="20">Monomer, as soluble protein. Homooligomer; homooligomerizes to form a pore-forming ring.</text>
</comment>
<evidence type="ECO:0000259" key="26">
    <source>
        <dbReference type="PROSITE" id="PS51412"/>
    </source>
</evidence>
<evidence type="ECO:0000256" key="1">
    <source>
        <dbReference type="ARBA" id="ARBA00004613"/>
    </source>
</evidence>
<dbReference type="InterPro" id="IPR020864">
    <property type="entry name" value="MACPF"/>
</dbReference>
<keyword evidence="4" id="KW-1134">Transmembrane beta strand</keyword>
<dbReference type="GO" id="GO:0051607">
    <property type="term" value="P:defense response to virus"/>
    <property type="evidence" value="ECO:0007669"/>
    <property type="project" value="Ensembl"/>
</dbReference>
<organism evidence="27 28">
    <name type="scientific">Aotus nancymaae</name>
    <name type="common">Ma's night monkey</name>
    <dbReference type="NCBI Taxonomy" id="37293"/>
    <lineage>
        <taxon>Eukaryota</taxon>
        <taxon>Metazoa</taxon>
        <taxon>Chordata</taxon>
        <taxon>Craniata</taxon>
        <taxon>Vertebrata</taxon>
        <taxon>Euteleostomi</taxon>
        <taxon>Mammalia</taxon>
        <taxon>Eutheria</taxon>
        <taxon>Euarchontoglires</taxon>
        <taxon>Primates</taxon>
        <taxon>Haplorrhini</taxon>
        <taxon>Platyrrhini</taxon>
        <taxon>Aotidae</taxon>
        <taxon>Aotus</taxon>
    </lineage>
</organism>
<dbReference type="SMART" id="SM00239">
    <property type="entry name" value="C2"/>
    <property type="match status" value="1"/>
</dbReference>
<accession>A0A2K5D5P0</accession>
<dbReference type="GO" id="GO:0001778">
    <property type="term" value="P:plasma membrane repair"/>
    <property type="evidence" value="ECO:0007669"/>
    <property type="project" value="Ensembl"/>
</dbReference>
<feature type="domain" description="C2" evidence="25">
    <location>
        <begin position="469"/>
        <end position="586"/>
    </location>
</feature>
<keyword evidence="12" id="KW-0106">Calcium</keyword>
<evidence type="ECO:0000256" key="6">
    <source>
        <dbReference type="ARBA" id="ARBA00022525"/>
    </source>
</evidence>
<dbReference type="GO" id="GO:0031640">
    <property type="term" value="P:killing of cells of another organism"/>
    <property type="evidence" value="ECO:0007669"/>
    <property type="project" value="UniProtKB-KW"/>
</dbReference>
<evidence type="ECO:0000256" key="9">
    <source>
        <dbReference type="ARBA" id="ARBA00022723"/>
    </source>
</evidence>
<keyword evidence="28" id="KW-1185">Reference proteome</keyword>
<evidence type="ECO:0000256" key="16">
    <source>
        <dbReference type="ARBA" id="ARBA00023180"/>
    </source>
</evidence>
<dbReference type="GO" id="GO:0005576">
    <property type="term" value="C:extracellular region"/>
    <property type="evidence" value="ECO:0007669"/>
    <property type="project" value="UniProtKB-SubCell"/>
</dbReference>
<dbReference type="GO" id="GO:0044194">
    <property type="term" value="C:cytolytic granule"/>
    <property type="evidence" value="ECO:0007669"/>
    <property type="project" value="UniProtKB-SubCell"/>
</dbReference>
<dbReference type="GO" id="GO:0046513">
    <property type="term" value="P:ceramide biosynthetic process"/>
    <property type="evidence" value="ECO:0007669"/>
    <property type="project" value="Ensembl"/>
</dbReference>
<evidence type="ECO:0000256" key="8">
    <source>
        <dbReference type="ARBA" id="ARBA00022692"/>
    </source>
</evidence>
<dbReference type="InterPro" id="IPR052784">
    <property type="entry name" value="Perforin-1_pore-forming"/>
</dbReference>
<dbReference type="GO" id="GO:0042802">
    <property type="term" value="F:identical protein binding"/>
    <property type="evidence" value="ECO:0007669"/>
    <property type="project" value="Ensembl"/>
</dbReference>
<dbReference type="STRING" id="37293.ENSANAP00000016257"/>
<comment type="similarity">
    <text evidence="3">Belongs to the complement C6/C7/C8/C9 family.</text>
</comment>
<dbReference type="GO" id="GO:0002839">
    <property type="term" value="P:positive regulation of immune response to tumor cell"/>
    <property type="evidence" value="ECO:0007669"/>
    <property type="project" value="Ensembl"/>
</dbReference>
<dbReference type="InterPro" id="IPR020863">
    <property type="entry name" value="MACPF_CS"/>
</dbReference>
<protein>
    <recommendedName>
        <fullName evidence="21">Perforin-1</fullName>
    </recommendedName>
    <alternativeName>
        <fullName evidence="23">Cytolysin</fullName>
    </alternativeName>
    <alternativeName>
        <fullName evidence="22">Lymphocyte pore-forming protein</fullName>
    </alternativeName>
</protein>
<dbReference type="GO" id="GO:0001913">
    <property type="term" value="P:T cell mediated cytotoxicity"/>
    <property type="evidence" value="ECO:0007669"/>
    <property type="project" value="Ensembl"/>
</dbReference>
<evidence type="ECO:0000256" key="18">
    <source>
        <dbReference type="ARBA" id="ARBA00037806"/>
    </source>
</evidence>
<evidence type="ECO:0000256" key="21">
    <source>
        <dbReference type="ARBA" id="ARBA00074926"/>
    </source>
</evidence>
<dbReference type="GO" id="GO:0051260">
    <property type="term" value="P:protein homooligomerization"/>
    <property type="evidence" value="ECO:0007669"/>
    <property type="project" value="Ensembl"/>
</dbReference>
<dbReference type="GO" id="GO:0017038">
    <property type="term" value="P:protein import"/>
    <property type="evidence" value="ECO:0007669"/>
    <property type="project" value="Ensembl"/>
</dbReference>
<dbReference type="PROSITE" id="PS50004">
    <property type="entry name" value="C2"/>
    <property type="match status" value="1"/>
</dbReference>
<keyword evidence="7" id="KW-0245">EGF-like domain</keyword>
<keyword evidence="16" id="KW-0325">Glycoprotein</keyword>
<evidence type="ECO:0000256" key="22">
    <source>
        <dbReference type="ARBA" id="ARBA00076649"/>
    </source>
</evidence>
<dbReference type="GO" id="GO:0001772">
    <property type="term" value="C:immunological synapse"/>
    <property type="evidence" value="ECO:0007669"/>
    <property type="project" value="Ensembl"/>
</dbReference>
<keyword evidence="8" id="KW-0812">Transmembrane</keyword>
<keyword evidence="10" id="KW-0732">Signal</keyword>
<reference evidence="27" key="1">
    <citation type="submission" date="2025-08" db="UniProtKB">
        <authorList>
            <consortium name="Ensembl"/>
        </authorList>
    </citation>
    <scope>IDENTIFICATION</scope>
</reference>
<dbReference type="GO" id="GO:0005509">
    <property type="term" value="F:calcium ion binding"/>
    <property type="evidence" value="ECO:0007669"/>
    <property type="project" value="Ensembl"/>
</dbReference>
<evidence type="ECO:0000256" key="7">
    <source>
        <dbReference type="ARBA" id="ARBA00022536"/>
    </source>
</evidence>
<evidence type="ECO:0000256" key="17">
    <source>
        <dbReference type="ARBA" id="ARBA00023228"/>
    </source>
</evidence>
<dbReference type="GO" id="GO:0071806">
    <property type="term" value="P:protein transmembrane transport"/>
    <property type="evidence" value="ECO:0007669"/>
    <property type="project" value="Ensembl"/>
</dbReference>
<evidence type="ECO:0000256" key="14">
    <source>
        <dbReference type="ARBA" id="ARBA00023136"/>
    </source>
</evidence>
<dbReference type="GO" id="GO:0051604">
    <property type="term" value="P:protein maturation"/>
    <property type="evidence" value="ECO:0007669"/>
    <property type="project" value="Ensembl"/>
</dbReference>
<dbReference type="PROSITE" id="PS51412">
    <property type="entry name" value="MACPF_2"/>
    <property type="match status" value="1"/>
</dbReference>
<dbReference type="PANTHER" id="PTHR46096:SF3">
    <property type="entry name" value="PERFORIN-1"/>
    <property type="match status" value="1"/>
</dbReference>
<sequence>MRVEDRVGAGGRGDHKGPVTTAGGGAGSRSDVSGGWGEEPQWAAWGLTPPFQEPRWERMSVCSRFFIQDSSSMAACLFLLGILLLLPLPVPAPCHTAARSECRKHRHNFVPGARLAGEGIDVTTLKRSLSSPVDTQRFLRPDGTCTLCVNALQEGTLQILPLALTNWRAQGSGCQRQVTRAKVSSTEAVAQDAARSIRNDWKVGLDVTPKPSSNVHVSVAGSHSQAANFAAQKTHEDQYSFSTDIVECRFYSFHVVHTPPLHPDFKRALGGLPPHFNASTQPAYLRLISNYGTHFIRAVELGGRISALTALCTCKLALEGLTDDEVGDCLAVEAQVNIGGCGSSSAEAKACEEKKKKHKMTNSFHQAYRERHSEVVGGHHTSMTDLLFGSQAGPEQFSAWVNSLPGNPGLVDYTLEPLHVLLDSQDPRREALRRALSQYLMDKARWRDCSRPCPPGQQKSSRDPCQCVCHGSADTTQDCCPRHKGLARLEVTVIQAWGLWGDWITATDAYVKVFFGGQMLRTSTVWNNNNPVWSVRLDFGDVLLATGGPLRLQVWDQDFGWDDDLLGTCDQTAKSGSHEVNCNLNHGHVKFRYRAMCLPHLAGATCLEYARQSLLGEPPGNRSGAVW</sequence>